<reference evidence="1" key="1">
    <citation type="submission" date="2014-09" db="EMBL/GenBank/DDBJ databases">
        <authorList>
            <person name="Magalhaes I.L.F."/>
            <person name="Oliveira U."/>
            <person name="Santos F.R."/>
            <person name="Vidigal T.H.D.A."/>
            <person name="Brescovit A.D."/>
            <person name="Santos A.J."/>
        </authorList>
    </citation>
    <scope>NUCLEOTIDE SEQUENCE</scope>
    <source>
        <tissue evidence="1">Shoot tissue taken approximately 20 cm above the soil surface</tissue>
    </source>
</reference>
<evidence type="ECO:0000313" key="1">
    <source>
        <dbReference type="EMBL" id="JAD18822.1"/>
    </source>
</evidence>
<dbReference type="AlphaFoldDB" id="A0A0A8Y4E7"/>
<protein>
    <submittedName>
        <fullName evidence="1">Uncharacterized protein</fullName>
    </submittedName>
</protein>
<proteinExistence type="predicted"/>
<accession>A0A0A8Y4E7</accession>
<dbReference type="EMBL" id="GBRH01279073">
    <property type="protein sequence ID" value="JAD18822.1"/>
    <property type="molecule type" value="Transcribed_RNA"/>
</dbReference>
<reference evidence="1" key="2">
    <citation type="journal article" date="2015" name="Data Brief">
        <title>Shoot transcriptome of the giant reed, Arundo donax.</title>
        <authorList>
            <person name="Barrero R.A."/>
            <person name="Guerrero F.D."/>
            <person name="Moolhuijzen P."/>
            <person name="Goolsby J.A."/>
            <person name="Tidwell J."/>
            <person name="Bellgard S.E."/>
            <person name="Bellgard M.I."/>
        </authorList>
    </citation>
    <scope>NUCLEOTIDE SEQUENCE</scope>
    <source>
        <tissue evidence="1">Shoot tissue taken approximately 20 cm above the soil surface</tissue>
    </source>
</reference>
<organism evidence="1">
    <name type="scientific">Arundo donax</name>
    <name type="common">Giant reed</name>
    <name type="synonym">Donax arundinaceus</name>
    <dbReference type="NCBI Taxonomy" id="35708"/>
    <lineage>
        <taxon>Eukaryota</taxon>
        <taxon>Viridiplantae</taxon>
        <taxon>Streptophyta</taxon>
        <taxon>Embryophyta</taxon>
        <taxon>Tracheophyta</taxon>
        <taxon>Spermatophyta</taxon>
        <taxon>Magnoliopsida</taxon>
        <taxon>Liliopsida</taxon>
        <taxon>Poales</taxon>
        <taxon>Poaceae</taxon>
        <taxon>PACMAD clade</taxon>
        <taxon>Arundinoideae</taxon>
        <taxon>Arundineae</taxon>
        <taxon>Arundo</taxon>
    </lineage>
</organism>
<sequence length="26" mass="2892">MKGRVNLATLKERYTGRSDIQTPSLG</sequence>
<name>A0A0A8Y4E7_ARUDO</name>